<dbReference type="InterPro" id="IPR027417">
    <property type="entry name" value="P-loop_NTPase"/>
</dbReference>
<dbReference type="Proteomes" id="UP000199656">
    <property type="component" value="Unassembled WGS sequence"/>
</dbReference>
<dbReference type="SUPFAM" id="SSF52540">
    <property type="entry name" value="P-loop containing nucleoside triphosphate hydrolases"/>
    <property type="match status" value="1"/>
</dbReference>
<keyword evidence="3" id="KW-1185">Reference proteome</keyword>
<name>A0A1H4D202_9BACT</name>
<evidence type="ECO:0000313" key="3">
    <source>
        <dbReference type="Proteomes" id="UP000199656"/>
    </source>
</evidence>
<reference evidence="3" key="1">
    <citation type="submission" date="2016-10" db="EMBL/GenBank/DDBJ databases">
        <authorList>
            <person name="Varghese N."/>
            <person name="Submissions S."/>
        </authorList>
    </citation>
    <scope>NUCLEOTIDE SEQUENCE [LARGE SCALE GENOMIC DNA]</scope>
    <source>
        <strain evidence="3">DSM 23920</strain>
    </source>
</reference>
<protein>
    <submittedName>
        <fullName evidence="2">Predicted ATPase</fullName>
    </submittedName>
</protein>
<sequence length="209" mass="23619">MSCLLKIIFFVTLHALHETYSRNFIAINMLTTVKQLCFVITGGPGMGKTTLINALQEAGYATVPESGRSIIKQQVATGGTALPWLNTIAFANAMWDTDFQRYMDHNNTAITFFDRGFPDVIGYLRLCRLPVPNSMLATARAIRYGPKVFITPPWEAIYRADEERKQPFAEAVETYHQMKSLYRELGYETIEIPLVTVKERVAFIRAAIS</sequence>
<accession>A0A1H4D202</accession>
<dbReference type="InterPro" id="IPR038727">
    <property type="entry name" value="NadR/Ttd14_AAA_dom"/>
</dbReference>
<proteinExistence type="predicted"/>
<organism evidence="2 3">
    <name type="scientific">Chitinophaga terrae</name>
    <name type="common">ex Kim and Jung 2007</name>
    <dbReference type="NCBI Taxonomy" id="408074"/>
    <lineage>
        <taxon>Bacteria</taxon>
        <taxon>Pseudomonadati</taxon>
        <taxon>Bacteroidota</taxon>
        <taxon>Chitinophagia</taxon>
        <taxon>Chitinophagales</taxon>
        <taxon>Chitinophagaceae</taxon>
        <taxon>Chitinophaga</taxon>
    </lineage>
</organism>
<dbReference type="AlphaFoldDB" id="A0A1H4D202"/>
<dbReference type="EMBL" id="FNRL01000012">
    <property type="protein sequence ID" value="SEA66352.1"/>
    <property type="molecule type" value="Genomic_DNA"/>
</dbReference>
<dbReference type="Gene3D" id="3.40.50.300">
    <property type="entry name" value="P-loop containing nucleotide triphosphate hydrolases"/>
    <property type="match status" value="1"/>
</dbReference>
<evidence type="ECO:0000313" key="2">
    <source>
        <dbReference type="EMBL" id="SEA66352.1"/>
    </source>
</evidence>
<feature type="domain" description="NadR/Ttd14 AAA" evidence="1">
    <location>
        <begin position="38"/>
        <end position="200"/>
    </location>
</feature>
<dbReference type="Pfam" id="PF13521">
    <property type="entry name" value="AAA_28"/>
    <property type="match status" value="1"/>
</dbReference>
<gene>
    <name evidence="2" type="ORF">SAMN05660909_02889</name>
</gene>
<evidence type="ECO:0000259" key="1">
    <source>
        <dbReference type="Pfam" id="PF13521"/>
    </source>
</evidence>